<evidence type="ECO:0000256" key="3">
    <source>
        <dbReference type="ARBA" id="ARBA00022989"/>
    </source>
</evidence>
<dbReference type="AlphaFoldDB" id="A0A642HIU1"/>
<dbReference type="EMBL" id="VWCT01000145">
    <property type="protein sequence ID" value="KAA4955718.1"/>
    <property type="molecule type" value="Genomic_DNA"/>
</dbReference>
<evidence type="ECO:0000256" key="1">
    <source>
        <dbReference type="ARBA" id="ARBA00004141"/>
    </source>
</evidence>
<comment type="subcellular location">
    <subcellularLocation>
        <location evidence="1">Membrane</location>
        <topology evidence="1">Multi-pass membrane protein</topology>
    </subcellularLocation>
</comment>
<gene>
    <name evidence="6" type="ORF">F2Z98_23115</name>
</gene>
<dbReference type="Pfam" id="PF01943">
    <property type="entry name" value="Polysacc_synt"/>
    <property type="match status" value="1"/>
</dbReference>
<protein>
    <submittedName>
        <fullName evidence="6">Oligosaccharide flippase family protein</fullName>
    </submittedName>
</protein>
<evidence type="ECO:0000256" key="2">
    <source>
        <dbReference type="ARBA" id="ARBA00022692"/>
    </source>
</evidence>
<evidence type="ECO:0000313" key="6">
    <source>
        <dbReference type="EMBL" id="KAA4955718.1"/>
    </source>
</evidence>
<evidence type="ECO:0000256" key="5">
    <source>
        <dbReference type="SAM" id="Phobius"/>
    </source>
</evidence>
<feature type="transmembrane region" description="Helical" evidence="5">
    <location>
        <begin position="16"/>
        <end position="34"/>
    </location>
</feature>
<keyword evidence="2 5" id="KW-0812">Transmembrane</keyword>
<feature type="non-terminal residue" evidence="6">
    <location>
        <position position="101"/>
    </location>
</feature>
<keyword evidence="3 5" id="KW-1133">Transmembrane helix</keyword>
<reference evidence="6" key="1">
    <citation type="journal article" date="2019" name="Nat. Med.">
        <title>A library of human gut bacterial isolates paired with longitudinal multiomics data enables mechanistic microbiome research.</title>
        <authorList>
            <person name="Poyet M."/>
            <person name="Groussin M."/>
            <person name="Gibbons S.M."/>
            <person name="Avila-Pacheco J."/>
            <person name="Jiang X."/>
            <person name="Kearney S.M."/>
            <person name="Perrotta A.R."/>
            <person name="Berdy B."/>
            <person name="Zhao S."/>
            <person name="Lieberman T.D."/>
            <person name="Swanson P.K."/>
            <person name="Smith M."/>
            <person name="Roesemann S."/>
            <person name="Alexander J.E."/>
            <person name="Rich S.A."/>
            <person name="Livny J."/>
            <person name="Vlamakis H."/>
            <person name="Clish C."/>
            <person name="Bullock K."/>
            <person name="Deik A."/>
            <person name="Scott J."/>
            <person name="Pierce K.A."/>
            <person name="Xavier R.J."/>
            <person name="Alm E.J."/>
        </authorList>
    </citation>
    <scope>NUCLEOTIDE SEQUENCE</scope>
    <source>
        <strain evidence="6">BIOML-A56</strain>
    </source>
</reference>
<proteinExistence type="predicted"/>
<name>A0A642HIU1_BACFG</name>
<dbReference type="InterPro" id="IPR002797">
    <property type="entry name" value="Polysacc_synth"/>
</dbReference>
<feature type="transmembrane region" description="Helical" evidence="5">
    <location>
        <begin position="46"/>
        <end position="64"/>
    </location>
</feature>
<dbReference type="GO" id="GO:0016020">
    <property type="term" value="C:membrane"/>
    <property type="evidence" value="ECO:0007669"/>
    <property type="project" value="UniProtKB-SubCell"/>
</dbReference>
<keyword evidence="4 5" id="KW-0472">Membrane</keyword>
<comment type="caution">
    <text evidence="6">The sequence shown here is derived from an EMBL/GenBank/DDBJ whole genome shotgun (WGS) entry which is preliminary data.</text>
</comment>
<evidence type="ECO:0000256" key="4">
    <source>
        <dbReference type="ARBA" id="ARBA00023136"/>
    </source>
</evidence>
<feature type="transmembrane region" description="Helical" evidence="5">
    <location>
        <begin position="76"/>
        <end position="100"/>
    </location>
</feature>
<sequence length="101" mass="11333">MSKPLKAGIWYSASNIMLRSVSIITAPIFTRLLTTEDYGKISNFTSWQNILAIFMGVFLNYSIGRAKIDFKDDFEGYLSSIQGLSCFIGVLILIIIIPFVN</sequence>
<organism evidence="6">
    <name type="scientific">Bacteroides fragilis</name>
    <dbReference type="NCBI Taxonomy" id="817"/>
    <lineage>
        <taxon>Bacteria</taxon>
        <taxon>Pseudomonadati</taxon>
        <taxon>Bacteroidota</taxon>
        <taxon>Bacteroidia</taxon>
        <taxon>Bacteroidales</taxon>
        <taxon>Bacteroidaceae</taxon>
        <taxon>Bacteroides</taxon>
    </lineage>
</organism>
<accession>A0A642HIU1</accession>